<name>A0A6S6SKX7_9BACT</name>
<evidence type="ECO:0000313" key="8">
    <source>
        <dbReference type="EMBL" id="CAA6805849.1"/>
    </source>
</evidence>
<evidence type="ECO:0000256" key="7">
    <source>
        <dbReference type="SAM" id="Phobius"/>
    </source>
</evidence>
<evidence type="ECO:0000256" key="4">
    <source>
        <dbReference type="ARBA" id="ARBA00022692"/>
    </source>
</evidence>
<protein>
    <submittedName>
        <fullName evidence="8">Cellulose synthase (UDP-forming)</fullName>
    </submittedName>
</protein>
<accession>A0A6S6SKX7</accession>
<dbReference type="GO" id="GO:0005886">
    <property type="term" value="C:plasma membrane"/>
    <property type="evidence" value="ECO:0007669"/>
    <property type="project" value="TreeGrafter"/>
</dbReference>
<evidence type="ECO:0000256" key="5">
    <source>
        <dbReference type="ARBA" id="ARBA00022989"/>
    </source>
</evidence>
<dbReference type="EMBL" id="CACVAR010000144">
    <property type="protein sequence ID" value="CAA6805849.1"/>
    <property type="molecule type" value="Genomic_DNA"/>
</dbReference>
<feature type="non-terminal residue" evidence="8">
    <location>
        <position position="168"/>
    </location>
</feature>
<feature type="transmembrane region" description="Helical" evidence="7">
    <location>
        <begin position="58"/>
        <end position="83"/>
    </location>
</feature>
<reference evidence="8" key="1">
    <citation type="submission" date="2020-01" db="EMBL/GenBank/DDBJ databases">
        <authorList>
            <person name="Meier V. D."/>
            <person name="Meier V D."/>
        </authorList>
    </citation>
    <scope>NUCLEOTIDE SEQUENCE</scope>
    <source>
        <strain evidence="8">HLG_WM_MAG_03</strain>
    </source>
</reference>
<gene>
    <name evidence="8" type="ORF">HELGO_WM91443</name>
</gene>
<comment type="subcellular location">
    <subcellularLocation>
        <location evidence="1">Membrane</location>
        <topology evidence="1">Multi-pass membrane protein</topology>
    </subcellularLocation>
</comment>
<evidence type="ECO:0000256" key="6">
    <source>
        <dbReference type="ARBA" id="ARBA00023136"/>
    </source>
</evidence>
<sequence length="168" mass="19805">MDELYFLESKYDNRKPEAPQKVSENMQFLFQFFGVLTLMFGVWYLHYRWTGSLNPNALWFAIPLAFAETMMFIGTILVVINFWRVNDTSKKEAPKTMDDVVEEEQVPYYQDKKIKIDVYIPVFNEDPSLVRETIHAAKAVKKLPTWDVCYYLLDDSANEAMTKMTKEE</sequence>
<dbReference type="InterPro" id="IPR029044">
    <property type="entry name" value="Nucleotide-diphossugar_trans"/>
</dbReference>
<evidence type="ECO:0000256" key="3">
    <source>
        <dbReference type="ARBA" id="ARBA00022679"/>
    </source>
</evidence>
<feature type="transmembrane region" description="Helical" evidence="7">
    <location>
        <begin position="28"/>
        <end position="46"/>
    </location>
</feature>
<dbReference type="AlphaFoldDB" id="A0A6S6SKX7"/>
<keyword evidence="3" id="KW-0808">Transferase</keyword>
<organism evidence="8">
    <name type="scientific">uncultured Sulfurovum sp</name>
    <dbReference type="NCBI Taxonomy" id="269237"/>
    <lineage>
        <taxon>Bacteria</taxon>
        <taxon>Pseudomonadati</taxon>
        <taxon>Campylobacterota</taxon>
        <taxon>Epsilonproteobacteria</taxon>
        <taxon>Campylobacterales</taxon>
        <taxon>Sulfurovaceae</taxon>
        <taxon>Sulfurovum</taxon>
        <taxon>environmental samples</taxon>
    </lineage>
</organism>
<proteinExistence type="predicted"/>
<keyword evidence="4 7" id="KW-0812">Transmembrane</keyword>
<dbReference type="Gene3D" id="3.90.550.10">
    <property type="entry name" value="Spore Coat Polysaccharide Biosynthesis Protein SpsA, Chain A"/>
    <property type="match status" value="1"/>
</dbReference>
<dbReference type="PANTHER" id="PTHR43867:SF2">
    <property type="entry name" value="CELLULOSE SYNTHASE CATALYTIC SUBUNIT A [UDP-FORMING]"/>
    <property type="match status" value="1"/>
</dbReference>
<evidence type="ECO:0000256" key="2">
    <source>
        <dbReference type="ARBA" id="ARBA00022676"/>
    </source>
</evidence>
<keyword evidence="2" id="KW-0328">Glycosyltransferase</keyword>
<keyword evidence="6 7" id="KW-0472">Membrane</keyword>
<evidence type="ECO:0000256" key="1">
    <source>
        <dbReference type="ARBA" id="ARBA00004141"/>
    </source>
</evidence>
<keyword evidence="5 7" id="KW-1133">Transmembrane helix</keyword>
<dbReference type="InterPro" id="IPR050321">
    <property type="entry name" value="Glycosyltr_2/OpgH_subfam"/>
</dbReference>
<dbReference type="GO" id="GO:0016758">
    <property type="term" value="F:hexosyltransferase activity"/>
    <property type="evidence" value="ECO:0007669"/>
    <property type="project" value="TreeGrafter"/>
</dbReference>
<dbReference type="PANTHER" id="PTHR43867">
    <property type="entry name" value="CELLULOSE SYNTHASE CATALYTIC SUBUNIT A [UDP-FORMING]"/>
    <property type="match status" value="1"/>
</dbReference>